<dbReference type="SUPFAM" id="SSF117281">
    <property type="entry name" value="Kelch motif"/>
    <property type="match status" value="1"/>
</dbReference>
<evidence type="ECO:0000313" key="1">
    <source>
        <dbReference type="EMBL" id="KAL0308787.1"/>
    </source>
</evidence>
<proteinExistence type="predicted"/>
<dbReference type="AlphaFoldDB" id="A0AAW2KQH2"/>
<sequence>MIYDACSSSCTTYSTWHKKPTKMMVKTVIDYISLRGRGNSVVAKHTMSAAKRCCKNRDRVNENDENQQKHLEIESVLLPGLPNHLAQHCLSTLHPSLLYNVCMSWRRFLYSPCFPPFFSLYALLRPNSATAPSANCVRGHCQSHSVAFFCFEPISSKWRSLPSPPSDPPLCLLRRHPSFISRNLPVQSITASGRLVLIAANTHELLPALTRPLVFDPLSSKWNFGPPFSAPRRWCATGSVHGMVYVASGTGAQFHSDVARSLERWDMSKNETGWDWEKMAPLRDGRFSREATEALGYRGKLYMVNVKGKAVKEGAVYDTLMNQWEAMPRGMLQGWNGPATVDDDVMYVVDQEKGSLRKYVGDNDRWEEMIQPLEHLIGAEHISAGRGKVCAVSADGGKIVVVDILTKPPKVWMVNPPQGMEVIAVHILPRMSFPDD</sequence>
<protein>
    <submittedName>
        <fullName evidence="1">F-box/kelch-repeat protein SKIP25</fullName>
    </submittedName>
</protein>
<dbReference type="PANTHER" id="PTHR47590">
    <property type="entry name" value="F-BOX/KELCH-REPEAT PROTEIN SKIP25"/>
    <property type="match status" value="1"/>
</dbReference>
<reference evidence="1" key="2">
    <citation type="journal article" date="2024" name="Plant">
        <title>Genomic evolution and insights into agronomic trait innovations of Sesamum species.</title>
        <authorList>
            <person name="Miao H."/>
            <person name="Wang L."/>
            <person name="Qu L."/>
            <person name="Liu H."/>
            <person name="Sun Y."/>
            <person name="Le M."/>
            <person name="Wang Q."/>
            <person name="Wei S."/>
            <person name="Zheng Y."/>
            <person name="Lin W."/>
            <person name="Duan Y."/>
            <person name="Cao H."/>
            <person name="Xiong S."/>
            <person name="Wang X."/>
            <person name="Wei L."/>
            <person name="Li C."/>
            <person name="Ma Q."/>
            <person name="Ju M."/>
            <person name="Zhao R."/>
            <person name="Li G."/>
            <person name="Mu C."/>
            <person name="Tian Q."/>
            <person name="Mei H."/>
            <person name="Zhang T."/>
            <person name="Gao T."/>
            <person name="Zhang H."/>
        </authorList>
    </citation>
    <scope>NUCLEOTIDE SEQUENCE</scope>
    <source>
        <strain evidence="1">G02</strain>
    </source>
</reference>
<comment type="caution">
    <text evidence="1">The sequence shown here is derived from an EMBL/GenBank/DDBJ whole genome shotgun (WGS) entry which is preliminary data.</text>
</comment>
<reference evidence="1" key="1">
    <citation type="submission" date="2020-06" db="EMBL/GenBank/DDBJ databases">
        <authorList>
            <person name="Li T."/>
            <person name="Hu X."/>
            <person name="Zhang T."/>
            <person name="Song X."/>
            <person name="Zhang H."/>
            <person name="Dai N."/>
            <person name="Sheng W."/>
            <person name="Hou X."/>
            <person name="Wei L."/>
        </authorList>
    </citation>
    <scope>NUCLEOTIDE SEQUENCE</scope>
    <source>
        <strain evidence="1">G02</strain>
        <tissue evidence="1">Leaf</tissue>
    </source>
</reference>
<name>A0AAW2KQH2_SESRA</name>
<dbReference type="PANTHER" id="PTHR47590:SF7">
    <property type="entry name" value="OS06G0711700 PROTEIN"/>
    <property type="match status" value="1"/>
</dbReference>
<dbReference type="EMBL" id="JACGWJ010000027">
    <property type="protein sequence ID" value="KAL0308787.1"/>
    <property type="molecule type" value="Genomic_DNA"/>
</dbReference>
<gene>
    <name evidence="1" type="ORF">Sradi_5821000</name>
</gene>
<organism evidence="1">
    <name type="scientific">Sesamum radiatum</name>
    <name type="common">Black benniseed</name>
    <dbReference type="NCBI Taxonomy" id="300843"/>
    <lineage>
        <taxon>Eukaryota</taxon>
        <taxon>Viridiplantae</taxon>
        <taxon>Streptophyta</taxon>
        <taxon>Embryophyta</taxon>
        <taxon>Tracheophyta</taxon>
        <taxon>Spermatophyta</taxon>
        <taxon>Magnoliopsida</taxon>
        <taxon>eudicotyledons</taxon>
        <taxon>Gunneridae</taxon>
        <taxon>Pentapetalae</taxon>
        <taxon>asterids</taxon>
        <taxon>lamiids</taxon>
        <taxon>Lamiales</taxon>
        <taxon>Pedaliaceae</taxon>
        <taxon>Sesamum</taxon>
    </lineage>
</organism>
<accession>A0AAW2KQH2</accession>
<dbReference type="Gene3D" id="2.120.10.80">
    <property type="entry name" value="Kelch-type beta propeller"/>
    <property type="match status" value="1"/>
</dbReference>
<dbReference type="InterPro" id="IPR015915">
    <property type="entry name" value="Kelch-typ_b-propeller"/>
</dbReference>